<name>A0A8S5N2S0_9CAUD</name>
<reference evidence="1" key="1">
    <citation type="journal article" date="2021" name="Proc. Natl. Acad. Sci. U.S.A.">
        <title>A Catalog of Tens of Thousands of Viruses from Human Metagenomes Reveals Hidden Associations with Chronic Diseases.</title>
        <authorList>
            <person name="Tisza M.J."/>
            <person name="Buck C.B."/>
        </authorList>
    </citation>
    <scope>NUCLEOTIDE SEQUENCE</scope>
    <source>
        <strain evidence="1">CtpiG4</strain>
    </source>
</reference>
<accession>A0A8S5N2S0</accession>
<dbReference type="EMBL" id="BK015050">
    <property type="protein sequence ID" value="DAD88965.1"/>
    <property type="molecule type" value="Genomic_DNA"/>
</dbReference>
<proteinExistence type="predicted"/>
<protein>
    <submittedName>
        <fullName evidence="1">Uncharacterized protein</fullName>
    </submittedName>
</protein>
<evidence type="ECO:0000313" key="1">
    <source>
        <dbReference type="EMBL" id="DAD88965.1"/>
    </source>
</evidence>
<organism evidence="1">
    <name type="scientific">Myoviridae sp. ctpiG4</name>
    <dbReference type="NCBI Taxonomy" id="2826698"/>
    <lineage>
        <taxon>Viruses</taxon>
        <taxon>Duplodnaviria</taxon>
        <taxon>Heunggongvirae</taxon>
        <taxon>Uroviricota</taxon>
        <taxon>Caudoviricetes</taxon>
    </lineage>
</organism>
<sequence>MKSKCQFCVTKDLIGTVTLDMDVVRKNDVDKA</sequence>